<dbReference type="InterPro" id="IPR013820">
    <property type="entry name" value="ATP_PRibTrfase_cat"/>
</dbReference>
<dbReference type="Gene3D" id="3.40.190.10">
    <property type="entry name" value="Periplasmic binding protein-like II"/>
    <property type="match status" value="2"/>
</dbReference>
<name>A0A933LQ53_UNCTE</name>
<evidence type="ECO:0000256" key="1">
    <source>
        <dbReference type="ARBA" id="ARBA00000915"/>
    </source>
</evidence>
<evidence type="ECO:0000256" key="12">
    <source>
        <dbReference type="ARBA" id="ARBA00024861"/>
    </source>
</evidence>
<evidence type="ECO:0000256" key="10">
    <source>
        <dbReference type="ARBA" id="ARBA00022840"/>
    </source>
</evidence>
<keyword evidence="8 15" id="KW-0808">Transferase</keyword>
<comment type="caution">
    <text evidence="15">The sequence shown here is derived from an EMBL/GenBank/DDBJ whole genome shotgun (WGS) entry which is preliminary data.</text>
</comment>
<proteinExistence type="predicted"/>
<evidence type="ECO:0000256" key="13">
    <source>
        <dbReference type="NCBIfam" id="TIGR00070"/>
    </source>
</evidence>
<keyword evidence="6" id="KW-0028">Amino-acid biosynthesis</keyword>
<evidence type="ECO:0000256" key="4">
    <source>
        <dbReference type="ARBA" id="ARBA00011946"/>
    </source>
</evidence>
<dbReference type="EMBL" id="JACQWF010000056">
    <property type="protein sequence ID" value="MBI4594977.1"/>
    <property type="molecule type" value="Genomic_DNA"/>
</dbReference>
<evidence type="ECO:0000256" key="6">
    <source>
        <dbReference type="ARBA" id="ARBA00022605"/>
    </source>
</evidence>
<keyword evidence="9" id="KW-0547">Nucleotide-binding</keyword>
<dbReference type="AlphaFoldDB" id="A0A933LQ53"/>
<protein>
    <recommendedName>
        <fullName evidence="4 13">ATP phosphoribosyltransferase</fullName>
        <ecNumber evidence="4 13">2.4.2.17</ecNumber>
    </recommendedName>
</protein>
<dbReference type="Proteomes" id="UP000772181">
    <property type="component" value="Unassembled WGS sequence"/>
</dbReference>
<dbReference type="GO" id="GO:0005524">
    <property type="term" value="F:ATP binding"/>
    <property type="evidence" value="ECO:0007669"/>
    <property type="project" value="UniProtKB-KW"/>
</dbReference>
<comment type="subcellular location">
    <subcellularLocation>
        <location evidence="2">Cytoplasm</location>
    </subcellularLocation>
</comment>
<evidence type="ECO:0000256" key="3">
    <source>
        <dbReference type="ARBA" id="ARBA00004667"/>
    </source>
</evidence>
<keyword evidence="11" id="KW-0368">Histidine biosynthesis</keyword>
<gene>
    <name evidence="15" type="primary">hisG</name>
    <name evidence="15" type="ORF">HY730_01195</name>
</gene>
<keyword evidence="5" id="KW-0963">Cytoplasm</keyword>
<evidence type="ECO:0000256" key="9">
    <source>
        <dbReference type="ARBA" id="ARBA00022741"/>
    </source>
</evidence>
<comment type="pathway">
    <text evidence="3">Amino-acid biosynthesis; L-histidine biosynthesis; L-histidine from 5-phospho-alpha-D-ribose 1-diphosphate: step 1/9.</text>
</comment>
<evidence type="ECO:0000256" key="2">
    <source>
        <dbReference type="ARBA" id="ARBA00004496"/>
    </source>
</evidence>
<evidence type="ECO:0000256" key="5">
    <source>
        <dbReference type="ARBA" id="ARBA00022490"/>
    </source>
</evidence>
<dbReference type="PANTHER" id="PTHR21403:SF10">
    <property type="entry name" value="ATP PHOSPHORIBOSYLTRANSFERASE"/>
    <property type="match status" value="1"/>
</dbReference>
<evidence type="ECO:0000313" key="16">
    <source>
        <dbReference type="Proteomes" id="UP000772181"/>
    </source>
</evidence>
<dbReference type="NCBIfam" id="TIGR00070">
    <property type="entry name" value="hisG"/>
    <property type="match status" value="1"/>
</dbReference>
<evidence type="ECO:0000259" key="14">
    <source>
        <dbReference type="Pfam" id="PF01634"/>
    </source>
</evidence>
<keyword evidence="10" id="KW-0067">ATP-binding</keyword>
<dbReference type="GO" id="GO:0005737">
    <property type="term" value="C:cytoplasm"/>
    <property type="evidence" value="ECO:0007669"/>
    <property type="project" value="UniProtKB-SubCell"/>
</dbReference>
<dbReference type="GO" id="GO:0003879">
    <property type="term" value="F:ATP phosphoribosyltransferase activity"/>
    <property type="evidence" value="ECO:0007669"/>
    <property type="project" value="UniProtKB-UniRule"/>
</dbReference>
<comment type="function">
    <text evidence="12">Catalyzes the condensation of ATP and 5-phosphoribose 1-diphosphate to form N'-(5'-phosphoribosyl)-ATP (PR-ATP). Has a crucial role in the pathway because the rate of histidine biosynthesis seems to be controlled primarily by regulation of HisG enzymatic activity.</text>
</comment>
<organism evidence="15 16">
    <name type="scientific">Tectimicrobiota bacterium</name>
    <dbReference type="NCBI Taxonomy" id="2528274"/>
    <lineage>
        <taxon>Bacteria</taxon>
        <taxon>Pseudomonadati</taxon>
        <taxon>Nitrospinota/Tectimicrobiota group</taxon>
        <taxon>Candidatus Tectimicrobiota</taxon>
    </lineage>
</organism>
<dbReference type="EC" id="2.4.2.17" evidence="4 13"/>
<accession>A0A933LQ53</accession>
<dbReference type="InterPro" id="IPR001348">
    <property type="entry name" value="ATP_PRibTrfase_HisG"/>
</dbReference>
<evidence type="ECO:0000256" key="7">
    <source>
        <dbReference type="ARBA" id="ARBA00022676"/>
    </source>
</evidence>
<dbReference type="Pfam" id="PF01634">
    <property type="entry name" value="HisG"/>
    <property type="match status" value="1"/>
</dbReference>
<evidence type="ECO:0000313" key="15">
    <source>
        <dbReference type="EMBL" id="MBI4594977.1"/>
    </source>
</evidence>
<comment type="catalytic activity">
    <reaction evidence="1">
        <text>1-(5-phospho-beta-D-ribosyl)-ATP + diphosphate = 5-phospho-alpha-D-ribose 1-diphosphate + ATP</text>
        <dbReference type="Rhea" id="RHEA:18473"/>
        <dbReference type="ChEBI" id="CHEBI:30616"/>
        <dbReference type="ChEBI" id="CHEBI:33019"/>
        <dbReference type="ChEBI" id="CHEBI:58017"/>
        <dbReference type="ChEBI" id="CHEBI:73183"/>
        <dbReference type="EC" id="2.4.2.17"/>
    </reaction>
</comment>
<dbReference type="GO" id="GO:0000105">
    <property type="term" value="P:L-histidine biosynthetic process"/>
    <property type="evidence" value="ECO:0007669"/>
    <property type="project" value="UniProtKB-UniRule"/>
</dbReference>
<feature type="domain" description="ATP phosphoribosyltransferase catalytic" evidence="14">
    <location>
        <begin position="55"/>
        <end position="225"/>
    </location>
</feature>
<evidence type="ECO:0000256" key="11">
    <source>
        <dbReference type="ARBA" id="ARBA00023102"/>
    </source>
</evidence>
<sequence>MTETLIRLALADGHQLKHTKLFLEKAGFSVQGYDEKALDRRPKPGIDGVGIKVIRPQDMPLQVANGHFDLAITGRDWLEDHRILFPKSPVTDLLDLGFGRVRIVAVVGPDTKAQNMEEFSALARSKSFSFPFVRVASEYVNIADKFARENHLQHYRIIPSHGATEALLPEDADLLIENTETGKTLASNNLKIISELFISTALLIANTIALEVEAKHRKINRIVEIFERALTDLGRK</sequence>
<evidence type="ECO:0000256" key="8">
    <source>
        <dbReference type="ARBA" id="ARBA00022679"/>
    </source>
</evidence>
<reference evidence="15" key="1">
    <citation type="submission" date="2020-07" db="EMBL/GenBank/DDBJ databases">
        <title>Huge and variable diversity of episymbiotic CPR bacteria and DPANN archaea in groundwater ecosystems.</title>
        <authorList>
            <person name="He C.Y."/>
            <person name="Keren R."/>
            <person name="Whittaker M."/>
            <person name="Farag I.F."/>
            <person name="Doudna J."/>
            <person name="Cate J.H.D."/>
            <person name="Banfield J.F."/>
        </authorList>
    </citation>
    <scope>NUCLEOTIDE SEQUENCE</scope>
    <source>
        <strain evidence="15">NC_groundwater_1482_Ag_S-0.65um_47_24</strain>
    </source>
</reference>
<dbReference type="PANTHER" id="PTHR21403">
    <property type="entry name" value="ATP PHOSPHORIBOSYLTRANSFERASE ATP-PRTASE"/>
    <property type="match status" value="1"/>
</dbReference>
<dbReference type="SUPFAM" id="SSF53850">
    <property type="entry name" value="Periplasmic binding protein-like II"/>
    <property type="match status" value="1"/>
</dbReference>
<keyword evidence="7 15" id="KW-0328">Glycosyltransferase</keyword>